<gene>
    <name evidence="3" type="primary">Hypp3289</name>
    <name evidence="3" type="ORF">BLAG_LOCUS19775</name>
</gene>
<protein>
    <submittedName>
        <fullName evidence="3">Hypp3289 protein</fullName>
    </submittedName>
</protein>
<organism evidence="3 4">
    <name type="scientific">Branchiostoma lanceolatum</name>
    <name type="common">Common lancelet</name>
    <name type="synonym">Amphioxus lanceolatum</name>
    <dbReference type="NCBI Taxonomy" id="7740"/>
    <lineage>
        <taxon>Eukaryota</taxon>
        <taxon>Metazoa</taxon>
        <taxon>Chordata</taxon>
        <taxon>Cephalochordata</taxon>
        <taxon>Leptocardii</taxon>
        <taxon>Amphioxiformes</taxon>
        <taxon>Branchiostomatidae</taxon>
        <taxon>Branchiostoma</taxon>
    </lineage>
</organism>
<evidence type="ECO:0000256" key="2">
    <source>
        <dbReference type="SAM" id="SignalP"/>
    </source>
</evidence>
<dbReference type="EMBL" id="OV696690">
    <property type="protein sequence ID" value="CAH1266014.1"/>
    <property type="molecule type" value="Genomic_DNA"/>
</dbReference>
<name>A0A8K0A1W0_BRALA</name>
<keyword evidence="1" id="KW-0812">Transmembrane</keyword>
<evidence type="ECO:0000313" key="4">
    <source>
        <dbReference type="Proteomes" id="UP000838412"/>
    </source>
</evidence>
<dbReference type="InterPro" id="IPR022316">
    <property type="entry name" value="TNFR_12"/>
</dbReference>
<feature type="transmembrane region" description="Helical" evidence="1">
    <location>
        <begin position="172"/>
        <end position="194"/>
    </location>
</feature>
<keyword evidence="4" id="KW-1185">Reference proteome</keyword>
<dbReference type="PANTHER" id="PTHR32037:SF2">
    <property type="entry name" value="TUMOR NECROSIS FACTOR RECEPTOR SUPERFAMILY MEMBER 12A"/>
    <property type="match status" value="1"/>
</dbReference>
<keyword evidence="1" id="KW-1133">Transmembrane helix</keyword>
<feature type="signal peptide" evidence="2">
    <location>
        <begin position="1"/>
        <end position="21"/>
    </location>
</feature>
<dbReference type="Gene3D" id="4.10.400.20">
    <property type="match status" value="3"/>
</dbReference>
<dbReference type="AlphaFoldDB" id="A0A8K0A1W0"/>
<dbReference type="GO" id="GO:0005886">
    <property type="term" value="C:plasma membrane"/>
    <property type="evidence" value="ECO:0007669"/>
    <property type="project" value="InterPro"/>
</dbReference>
<sequence>MESIAVLALICSIFQVQVTSGFPATTLACPHGAVWDSHLSRCFSCSVCEKYPNTPLCESCTSSPEPSTQQMSTEVCEDGFTWDAVQNKCFSCGVCDTYPDTPFCGQCTGGTSGGTQPPSCPEGTVWDGFLRKCVNCTVCETHPNTPVCRFCPTQGPLRTAAPNGLRLGHDTVLVAVLTTLAIFVAMGLGAAVWVRCGPDRGVCKCCRHGHQGKQVPEVEPGKTAQGYKLTQVEDDSGCSSMSSSNTSIVLLTTDKVTVV</sequence>
<reference evidence="3" key="1">
    <citation type="submission" date="2022-01" db="EMBL/GenBank/DDBJ databases">
        <authorList>
            <person name="Braso-Vives M."/>
        </authorList>
    </citation>
    <scope>NUCLEOTIDE SEQUENCE</scope>
</reference>
<dbReference type="GO" id="GO:2001238">
    <property type="term" value="P:positive regulation of extrinsic apoptotic signaling pathway"/>
    <property type="evidence" value="ECO:0007669"/>
    <property type="project" value="TreeGrafter"/>
</dbReference>
<accession>A0A8K0A1W0</accession>
<keyword evidence="2" id="KW-0732">Signal</keyword>
<keyword evidence="1" id="KW-0472">Membrane</keyword>
<dbReference type="Proteomes" id="UP000838412">
    <property type="component" value="Chromosome 5"/>
</dbReference>
<feature type="chain" id="PRO_5035436839" evidence="2">
    <location>
        <begin position="22"/>
        <end position="259"/>
    </location>
</feature>
<dbReference type="PANTHER" id="PTHR32037">
    <property type="entry name" value="TUMOR NECROSIS FACTOR RECEPTOR SUPERFAMILY MEMBER 12A"/>
    <property type="match status" value="1"/>
</dbReference>
<proteinExistence type="predicted"/>
<evidence type="ECO:0000313" key="3">
    <source>
        <dbReference type="EMBL" id="CAH1266014.1"/>
    </source>
</evidence>
<evidence type="ECO:0000256" key="1">
    <source>
        <dbReference type="SAM" id="Phobius"/>
    </source>
</evidence>